<feature type="transmembrane region" description="Helical" evidence="1">
    <location>
        <begin position="20"/>
        <end position="38"/>
    </location>
</feature>
<keyword evidence="1" id="KW-1133">Transmembrane helix</keyword>
<dbReference type="Pfam" id="PF09527">
    <property type="entry name" value="ATPase_gene1"/>
    <property type="match status" value="1"/>
</dbReference>
<sequence length="85" mass="9766">MKGKLNDGNLWRALGEVWDLAWVTVVPMLLGLFLGQYLDRKYPLGFSWTLSLLALGALFGFYNLYETLMKASKEMEQKDHGKNRP</sequence>
<reference evidence="2" key="1">
    <citation type="journal article" date="2020" name="mSystems">
        <title>Genome- and Community-Level Interaction Insights into Carbon Utilization and Element Cycling Functions of Hydrothermarchaeota in Hydrothermal Sediment.</title>
        <authorList>
            <person name="Zhou Z."/>
            <person name="Liu Y."/>
            <person name="Xu W."/>
            <person name="Pan J."/>
            <person name="Luo Z.H."/>
            <person name="Li M."/>
        </authorList>
    </citation>
    <scope>NUCLEOTIDE SEQUENCE [LARGE SCALE GENOMIC DNA]</scope>
    <source>
        <strain evidence="2">SpSt-747</strain>
    </source>
</reference>
<keyword evidence="1" id="KW-0812">Transmembrane</keyword>
<keyword evidence="1" id="KW-0472">Membrane</keyword>
<feature type="transmembrane region" description="Helical" evidence="1">
    <location>
        <begin position="44"/>
        <end position="65"/>
    </location>
</feature>
<organism evidence="2">
    <name type="scientific">Candidatus Caldatribacterium californiense</name>
    <dbReference type="NCBI Taxonomy" id="1454726"/>
    <lineage>
        <taxon>Bacteria</taxon>
        <taxon>Pseudomonadati</taxon>
        <taxon>Atribacterota</taxon>
        <taxon>Atribacteria</taxon>
        <taxon>Atribacterales</taxon>
        <taxon>Candidatus Caldatribacteriaceae</taxon>
        <taxon>Candidatus Caldatribacterium</taxon>
    </lineage>
</organism>
<protein>
    <submittedName>
        <fullName evidence="2">AtpZ/AtpI family protein</fullName>
    </submittedName>
</protein>
<evidence type="ECO:0000256" key="1">
    <source>
        <dbReference type="SAM" id="Phobius"/>
    </source>
</evidence>
<evidence type="ECO:0000313" key="2">
    <source>
        <dbReference type="EMBL" id="HGI30671.1"/>
    </source>
</evidence>
<accession>A0A7V4DDX6</accession>
<name>A0A7V4DDX6_9BACT</name>
<comment type="caution">
    <text evidence="2">The sequence shown here is derived from an EMBL/GenBank/DDBJ whole genome shotgun (WGS) entry which is preliminary data.</text>
</comment>
<proteinExistence type="predicted"/>
<dbReference type="AlphaFoldDB" id="A0A7V4DDX6"/>
<dbReference type="InterPro" id="IPR032820">
    <property type="entry name" value="ATPase_put"/>
</dbReference>
<dbReference type="EMBL" id="DTFV01000072">
    <property type="protein sequence ID" value="HGI30671.1"/>
    <property type="molecule type" value="Genomic_DNA"/>
</dbReference>
<gene>
    <name evidence="2" type="ORF">ENV30_05115</name>
</gene>